<evidence type="ECO:0000259" key="3">
    <source>
        <dbReference type="Pfam" id="PF01156"/>
    </source>
</evidence>
<proteinExistence type="predicted"/>
<keyword evidence="1 4" id="KW-0378">Hydrolase</keyword>
<evidence type="ECO:0000256" key="1">
    <source>
        <dbReference type="ARBA" id="ARBA00022801"/>
    </source>
</evidence>
<dbReference type="GO" id="GO:0006152">
    <property type="term" value="P:purine nucleoside catabolic process"/>
    <property type="evidence" value="ECO:0007669"/>
    <property type="project" value="TreeGrafter"/>
</dbReference>
<organism evidence="4 5">
    <name type="scientific">Candidatus Nitrosocaldus cavascurensis</name>
    <dbReference type="NCBI Taxonomy" id="2058097"/>
    <lineage>
        <taxon>Archaea</taxon>
        <taxon>Nitrososphaerota</taxon>
        <taxon>Nitrososphaeria</taxon>
        <taxon>Candidatus Nitrosocaldales</taxon>
        <taxon>Candidatus Nitrosocaldaceae</taxon>
        <taxon>Candidatus Nitrosocaldus</taxon>
    </lineage>
</organism>
<evidence type="ECO:0000313" key="5">
    <source>
        <dbReference type="Proteomes" id="UP000236248"/>
    </source>
</evidence>
<dbReference type="SUPFAM" id="SSF53590">
    <property type="entry name" value="Nucleoside hydrolase"/>
    <property type="match status" value="1"/>
</dbReference>
<dbReference type="PANTHER" id="PTHR12304:SF58">
    <property type="entry name" value="INOSINE_URIDINE-PREFERRING NUCLEOSIDE HYDROLASE DOMAIN-CONTAINING PROTEIN"/>
    <property type="match status" value="1"/>
</dbReference>
<dbReference type="InterPro" id="IPR036452">
    <property type="entry name" value="Ribo_hydro-like"/>
</dbReference>
<feature type="domain" description="Inosine/uridine-preferring nucleoside hydrolase" evidence="3">
    <location>
        <begin position="5"/>
        <end position="299"/>
    </location>
</feature>
<evidence type="ECO:0000256" key="2">
    <source>
        <dbReference type="ARBA" id="ARBA00023295"/>
    </source>
</evidence>
<name>A0A2K5ART0_9ARCH</name>
<keyword evidence="5" id="KW-1185">Reference proteome</keyword>
<keyword evidence="2 4" id="KW-0326">Glycosidase</keyword>
<evidence type="ECO:0000313" key="4">
    <source>
        <dbReference type="EMBL" id="SPC34360.1"/>
    </source>
</evidence>
<protein>
    <submittedName>
        <fullName evidence="4">Putative Non-specific ribonucleoside hydrolase RihC</fullName>
        <ecNumber evidence="4">3.2.-.-</ecNumber>
    </submittedName>
</protein>
<dbReference type="KEGG" id="ncv:NCAV_1193"/>
<accession>A0A2K5ART0</accession>
<dbReference type="Gene3D" id="3.90.245.10">
    <property type="entry name" value="Ribonucleoside hydrolase-like"/>
    <property type="match status" value="1"/>
</dbReference>
<dbReference type="AlphaFoldDB" id="A0A2K5ART0"/>
<dbReference type="PROSITE" id="PS01247">
    <property type="entry name" value="IUNH"/>
    <property type="match status" value="1"/>
</dbReference>
<dbReference type="GeneID" id="41595199"/>
<gene>
    <name evidence="4" type="ORF">NCAV_1193</name>
</gene>
<reference evidence="5" key="1">
    <citation type="submission" date="2018-01" db="EMBL/GenBank/DDBJ databases">
        <authorList>
            <person name="Kerou L M."/>
        </authorList>
    </citation>
    <scope>NUCLEOTIDE SEQUENCE [LARGE SCALE GENOMIC DNA]</scope>
    <source>
        <strain evidence="5">SCU2</strain>
    </source>
</reference>
<dbReference type="EMBL" id="LT981265">
    <property type="protein sequence ID" value="SPC34360.1"/>
    <property type="molecule type" value="Genomic_DNA"/>
</dbReference>
<dbReference type="RefSeq" id="WP_103286972.1">
    <property type="nucleotide sequence ID" value="NZ_LT981265.1"/>
</dbReference>
<dbReference type="GO" id="GO:0005829">
    <property type="term" value="C:cytosol"/>
    <property type="evidence" value="ECO:0007669"/>
    <property type="project" value="TreeGrafter"/>
</dbReference>
<dbReference type="InterPro" id="IPR001910">
    <property type="entry name" value="Inosine/uridine_hydrolase_dom"/>
</dbReference>
<dbReference type="Pfam" id="PF01156">
    <property type="entry name" value="IU_nuc_hydro"/>
    <property type="match status" value="1"/>
</dbReference>
<sequence>MQRKVLLDMDPGVDDAIALILALNNTVLEIVALSTVSGNVSARMGAVNAMKICNALGKDVRIIQGLSRKGYRRSRHAVDVHGKDGLGDSMLDVGGGGRGRAVRLIKYDDPIKELASILASYSRREVTLLCTAPLTNIAALLEYDVKRYIDKVFIMGGAYNLANVEGNVTRYAEFNFYTDAVAADKVMGSDLSIVACGLELTSRRDCVVDDLMLERINSIGSSASTLAARILKNPVSKHSYFNLHDVFALVALVEPEIFRMKRARVRVETIGKRKGMCITEYRDDGNVSICYDVDAKRLVEFIIDGLAVEQ</sequence>
<dbReference type="Proteomes" id="UP000236248">
    <property type="component" value="Chromosome NCAV"/>
</dbReference>
<dbReference type="InterPro" id="IPR015910">
    <property type="entry name" value="I/U_nuclsd_hydro_CS"/>
</dbReference>
<dbReference type="PANTHER" id="PTHR12304">
    <property type="entry name" value="INOSINE-URIDINE PREFERRING NUCLEOSIDE HYDROLASE"/>
    <property type="match status" value="1"/>
</dbReference>
<dbReference type="GO" id="GO:0008477">
    <property type="term" value="F:purine nucleosidase activity"/>
    <property type="evidence" value="ECO:0007669"/>
    <property type="project" value="TreeGrafter"/>
</dbReference>
<dbReference type="EC" id="3.2.-.-" evidence="4"/>
<dbReference type="GO" id="GO:0045437">
    <property type="term" value="F:uridine nucleosidase activity"/>
    <property type="evidence" value="ECO:0007669"/>
    <property type="project" value="UniProtKB-ARBA"/>
</dbReference>
<dbReference type="InterPro" id="IPR023186">
    <property type="entry name" value="IUNH"/>
</dbReference>